<feature type="chain" id="PRO_5021982127" evidence="2">
    <location>
        <begin position="23"/>
        <end position="215"/>
    </location>
</feature>
<evidence type="ECO:0000259" key="3">
    <source>
        <dbReference type="PROSITE" id="PS50222"/>
    </source>
</evidence>
<feature type="signal peptide" evidence="2">
    <location>
        <begin position="1"/>
        <end position="22"/>
    </location>
</feature>
<evidence type="ECO:0000313" key="5">
    <source>
        <dbReference type="Proteomes" id="UP000319852"/>
    </source>
</evidence>
<gene>
    <name evidence="4" type="ORF">HG15A2_15180</name>
</gene>
<keyword evidence="2" id="KW-0732">Signal</keyword>
<name>A0A517MTN4_9BACT</name>
<dbReference type="OrthoDB" id="273510at2"/>
<dbReference type="EMBL" id="CP036263">
    <property type="protein sequence ID" value="QDS98245.1"/>
    <property type="molecule type" value="Genomic_DNA"/>
</dbReference>
<dbReference type="InterPro" id="IPR002048">
    <property type="entry name" value="EF_hand_dom"/>
</dbReference>
<accession>A0A517MTN4</accession>
<dbReference type="PROSITE" id="PS50222">
    <property type="entry name" value="EF_HAND_2"/>
    <property type="match status" value="1"/>
</dbReference>
<evidence type="ECO:0000256" key="1">
    <source>
        <dbReference type="SAM" id="MobiDB-lite"/>
    </source>
</evidence>
<dbReference type="Proteomes" id="UP000319852">
    <property type="component" value="Chromosome"/>
</dbReference>
<reference evidence="4 5" key="1">
    <citation type="submission" date="2019-02" db="EMBL/GenBank/DDBJ databases">
        <title>Deep-cultivation of Planctomycetes and their phenomic and genomic characterization uncovers novel biology.</title>
        <authorList>
            <person name="Wiegand S."/>
            <person name="Jogler M."/>
            <person name="Boedeker C."/>
            <person name="Pinto D."/>
            <person name="Vollmers J."/>
            <person name="Rivas-Marin E."/>
            <person name="Kohn T."/>
            <person name="Peeters S.H."/>
            <person name="Heuer A."/>
            <person name="Rast P."/>
            <person name="Oberbeckmann S."/>
            <person name="Bunk B."/>
            <person name="Jeske O."/>
            <person name="Meyerdierks A."/>
            <person name="Storesund J.E."/>
            <person name="Kallscheuer N."/>
            <person name="Luecker S."/>
            <person name="Lage O.M."/>
            <person name="Pohl T."/>
            <person name="Merkel B.J."/>
            <person name="Hornburger P."/>
            <person name="Mueller R.-W."/>
            <person name="Bruemmer F."/>
            <person name="Labrenz M."/>
            <person name="Spormann A.M."/>
            <person name="Op den Camp H."/>
            <person name="Overmann J."/>
            <person name="Amann R."/>
            <person name="Jetten M.S.M."/>
            <person name="Mascher T."/>
            <person name="Medema M.H."/>
            <person name="Devos D.P."/>
            <person name="Kaster A.-K."/>
            <person name="Ovreas L."/>
            <person name="Rohde M."/>
            <person name="Galperin M.Y."/>
            <person name="Jogler C."/>
        </authorList>
    </citation>
    <scope>NUCLEOTIDE SEQUENCE [LARGE SCALE GENOMIC DNA]</scope>
    <source>
        <strain evidence="4 5">HG15A2</strain>
    </source>
</reference>
<organism evidence="4 5">
    <name type="scientific">Adhaeretor mobilis</name>
    <dbReference type="NCBI Taxonomy" id="1930276"/>
    <lineage>
        <taxon>Bacteria</taxon>
        <taxon>Pseudomonadati</taxon>
        <taxon>Planctomycetota</taxon>
        <taxon>Planctomycetia</taxon>
        <taxon>Pirellulales</taxon>
        <taxon>Lacipirellulaceae</taxon>
        <taxon>Adhaeretor</taxon>
    </lineage>
</organism>
<sequence precursor="true">MSPTRPCGWCYAVLAPLSLVLAGCGGPETLSLPSYSPSGSAAKAMELYDTNSDGFVGSEELENAPGLRAALRNLDQDKDGKVSEEEVAERAQSWEDMRIGIMRFNATFLLDGKPLGNADIVFEPEEFMLDAVQPTAGQTDLGGYITPRVPKEKRPTPDTPPGMQAGIYKIRVSKVEAGKETIPARYNTDTVLGQEVSSDDYAIVNKKVIFKLKSK</sequence>
<dbReference type="AlphaFoldDB" id="A0A517MTN4"/>
<dbReference type="InterPro" id="IPR011992">
    <property type="entry name" value="EF-hand-dom_pair"/>
</dbReference>
<dbReference type="RefSeq" id="WP_145059247.1">
    <property type="nucleotide sequence ID" value="NZ_CP036263.1"/>
</dbReference>
<evidence type="ECO:0000256" key="2">
    <source>
        <dbReference type="SAM" id="SignalP"/>
    </source>
</evidence>
<dbReference type="PROSITE" id="PS00018">
    <property type="entry name" value="EF_HAND_1"/>
    <property type="match status" value="1"/>
</dbReference>
<dbReference type="InterPro" id="IPR018247">
    <property type="entry name" value="EF_Hand_1_Ca_BS"/>
</dbReference>
<dbReference type="Pfam" id="PF13202">
    <property type="entry name" value="EF-hand_5"/>
    <property type="match status" value="2"/>
</dbReference>
<feature type="domain" description="EF-hand" evidence="3">
    <location>
        <begin position="62"/>
        <end position="97"/>
    </location>
</feature>
<dbReference type="SUPFAM" id="SSF47473">
    <property type="entry name" value="EF-hand"/>
    <property type="match status" value="1"/>
</dbReference>
<dbReference type="PROSITE" id="PS51257">
    <property type="entry name" value="PROKAR_LIPOPROTEIN"/>
    <property type="match status" value="1"/>
</dbReference>
<keyword evidence="5" id="KW-1185">Reference proteome</keyword>
<feature type="region of interest" description="Disordered" evidence="1">
    <location>
        <begin position="139"/>
        <end position="164"/>
    </location>
</feature>
<proteinExistence type="predicted"/>
<evidence type="ECO:0000313" key="4">
    <source>
        <dbReference type="EMBL" id="QDS98245.1"/>
    </source>
</evidence>
<dbReference type="GO" id="GO:0005509">
    <property type="term" value="F:calcium ion binding"/>
    <property type="evidence" value="ECO:0007669"/>
    <property type="project" value="InterPro"/>
</dbReference>
<protein>
    <submittedName>
        <fullName evidence="4">EF hand</fullName>
    </submittedName>
</protein>
<dbReference type="Gene3D" id="1.10.238.10">
    <property type="entry name" value="EF-hand"/>
    <property type="match status" value="1"/>
</dbReference>
<dbReference type="KEGG" id="amob:HG15A2_15180"/>